<evidence type="ECO:0000256" key="1">
    <source>
        <dbReference type="SAM" id="MobiDB-lite"/>
    </source>
</evidence>
<keyword evidence="3" id="KW-1185">Reference proteome</keyword>
<dbReference type="Proteomes" id="UP001346869">
    <property type="component" value="Unassembled WGS sequence"/>
</dbReference>
<comment type="caution">
    <text evidence="2">The sequence shown here is derived from an EMBL/GenBank/DDBJ whole genome shotgun (WGS) entry which is preliminary data.</text>
</comment>
<dbReference type="AlphaFoldDB" id="A0AAN7XWT2"/>
<protein>
    <submittedName>
        <fullName evidence="2">Uncharacterized protein</fullName>
    </submittedName>
</protein>
<reference evidence="2 3" key="2">
    <citation type="journal article" date="2023" name="Mol. Biol. Evol.">
        <title>Genomics of Secondarily Temperate Adaptation in the Only Non-Antarctic Icefish.</title>
        <authorList>
            <person name="Rivera-Colon A.G."/>
            <person name="Rayamajhi N."/>
            <person name="Minhas B.F."/>
            <person name="Madrigal G."/>
            <person name="Bilyk K.T."/>
            <person name="Yoon V."/>
            <person name="Hune M."/>
            <person name="Gregory S."/>
            <person name="Cheng C.H.C."/>
            <person name="Catchen J.M."/>
        </authorList>
    </citation>
    <scope>NUCLEOTIDE SEQUENCE [LARGE SCALE GENOMIC DNA]</scope>
    <source>
        <strain evidence="2">JMC-PN-2008</strain>
    </source>
</reference>
<proteinExistence type="predicted"/>
<gene>
    <name evidence="2" type="ORF">PBY51_009737</name>
</gene>
<accession>A0AAN7XWT2</accession>
<dbReference type="EMBL" id="JAUZQC010000007">
    <property type="protein sequence ID" value="KAK5868747.1"/>
    <property type="molecule type" value="Genomic_DNA"/>
</dbReference>
<evidence type="ECO:0000313" key="2">
    <source>
        <dbReference type="EMBL" id="KAK5868747.1"/>
    </source>
</evidence>
<sequence length="83" mass="9614">MVYRRFVTRSDDFLQQRQRGKQRGSCRLWHKDQELKAGSVKREEALCAVERGGAHRTKPPRSFPSPSARSFSSSLLSLDLYQM</sequence>
<reference evidence="2 3" key="1">
    <citation type="journal article" date="2023" name="Genes (Basel)">
        <title>Chromosome-Level Genome Assembly and Circadian Gene Repertoire of the Patagonia Blennie Eleginops maclovinus-The Closest Ancestral Proxy of Antarctic Cryonotothenioids.</title>
        <authorList>
            <person name="Cheng C.C."/>
            <person name="Rivera-Colon A.G."/>
            <person name="Minhas B.F."/>
            <person name="Wilson L."/>
            <person name="Rayamajhi N."/>
            <person name="Vargas-Chacoff L."/>
            <person name="Catchen J.M."/>
        </authorList>
    </citation>
    <scope>NUCLEOTIDE SEQUENCE [LARGE SCALE GENOMIC DNA]</scope>
    <source>
        <strain evidence="2">JMC-PN-2008</strain>
    </source>
</reference>
<organism evidence="2 3">
    <name type="scientific">Eleginops maclovinus</name>
    <name type="common">Patagonian blennie</name>
    <name type="synonym">Eleginus maclovinus</name>
    <dbReference type="NCBI Taxonomy" id="56733"/>
    <lineage>
        <taxon>Eukaryota</taxon>
        <taxon>Metazoa</taxon>
        <taxon>Chordata</taxon>
        <taxon>Craniata</taxon>
        <taxon>Vertebrata</taxon>
        <taxon>Euteleostomi</taxon>
        <taxon>Actinopterygii</taxon>
        <taxon>Neopterygii</taxon>
        <taxon>Teleostei</taxon>
        <taxon>Neoteleostei</taxon>
        <taxon>Acanthomorphata</taxon>
        <taxon>Eupercaria</taxon>
        <taxon>Perciformes</taxon>
        <taxon>Notothenioidei</taxon>
        <taxon>Eleginopidae</taxon>
        <taxon>Eleginops</taxon>
    </lineage>
</organism>
<name>A0AAN7XWT2_ELEMC</name>
<feature type="region of interest" description="Disordered" evidence="1">
    <location>
        <begin position="52"/>
        <end position="71"/>
    </location>
</feature>
<evidence type="ECO:0000313" key="3">
    <source>
        <dbReference type="Proteomes" id="UP001346869"/>
    </source>
</evidence>